<dbReference type="OMA" id="DMYAKGQ"/>
<dbReference type="KEGG" id="cci:CC1G_11128"/>
<keyword evidence="2" id="KW-0472">Membrane</keyword>
<reference evidence="3 4" key="1">
    <citation type="journal article" date="2010" name="Proc. Natl. Acad. Sci. U.S.A.">
        <title>Insights into evolution of multicellular fungi from the assembled chromosomes of the mushroom Coprinopsis cinerea (Coprinus cinereus).</title>
        <authorList>
            <person name="Stajich J.E."/>
            <person name="Wilke S.K."/>
            <person name="Ahren D."/>
            <person name="Au C.H."/>
            <person name="Birren B.W."/>
            <person name="Borodovsky M."/>
            <person name="Burns C."/>
            <person name="Canback B."/>
            <person name="Casselton L.A."/>
            <person name="Cheng C.K."/>
            <person name="Deng J."/>
            <person name="Dietrich F.S."/>
            <person name="Fargo D.C."/>
            <person name="Farman M.L."/>
            <person name="Gathman A.C."/>
            <person name="Goldberg J."/>
            <person name="Guigo R."/>
            <person name="Hoegger P.J."/>
            <person name="Hooker J.B."/>
            <person name="Huggins A."/>
            <person name="James T.Y."/>
            <person name="Kamada T."/>
            <person name="Kilaru S."/>
            <person name="Kodira C."/>
            <person name="Kues U."/>
            <person name="Kupfer D."/>
            <person name="Kwan H.S."/>
            <person name="Lomsadze A."/>
            <person name="Li W."/>
            <person name="Lilly W.W."/>
            <person name="Ma L.J."/>
            <person name="Mackey A.J."/>
            <person name="Manning G."/>
            <person name="Martin F."/>
            <person name="Muraguchi H."/>
            <person name="Natvig D.O."/>
            <person name="Palmerini H."/>
            <person name="Ramesh M.A."/>
            <person name="Rehmeyer C.J."/>
            <person name="Roe B.A."/>
            <person name="Shenoy N."/>
            <person name="Stanke M."/>
            <person name="Ter-Hovhannisyan V."/>
            <person name="Tunlid A."/>
            <person name="Velagapudi R."/>
            <person name="Vision T.J."/>
            <person name="Zeng Q."/>
            <person name="Zolan M.E."/>
            <person name="Pukkila P.J."/>
        </authorList>
    </citation>
    <scope>NUCLEOTIDE SEQUENCE [LARGE SCALE GENOMIC DNA]</scope>
    <source>
        <strain evidence="4">Okayama-7 / 130 / ATCC MYA-4618 / FGSC 9003</strain>
    </source>
</reference>
<dbReference type="InParanoid" id="A8N4R3"/>
<name>A8N4R3_COPC7</name>
<feature type="transmembrane region" description="Helical" evidence="2">
    <location>
        <begin position="268"/>
        <end position="294"/>
    </location>
</feature>
<evidence type="ECO:0000256" key="1">
    <source>
        <dbReference type="SAM" id="Coils"/>
    </source>
</evidence>
<keyword evidence="2" id="KW-1133">Transmembrane helix</keyword>
<dbReference type="Proteomes" id="UP000001861">
    <property type="component" value="Unassembled WGS sequence"/>
</dbReference>
<dbReference type="SUPFAM" id="SSF58100">
    <property type="entry name" value="Bacterial hemolysins"/>
    <property type="match status" value="1"/>
</dbReference>
<organism evidence="3 4">
    <name type="scientific">Coprinopsis cinerea (strain Okayama-7 / 130 / ATCC MYA-4618 / FGSC 9003)</name>
    <name type="common">Inky cap fungus</name>
    <name type="synonym">Hormographiella aspergillata</name>
    <dbReference type="NCBI Taxonomy" id="240176"/>
    <lineage>
        <taxon>Eukaryota</taxon>
        <taxon>Fungi</taxon>
        <taxon>Dikarya</taxon>
        <taxon>Basidiomycota</taxon>
        <taxon>Agaricomycotina</taxon>
        <taxon>Agaricomycetes</taxon>
        <taxon>Agaricomycetidae</taxon>
        <taxon>Agaricales</taxon>
        <taxon>Agaricineae</taxon>
        <taxon>Psathyrellaceae</taxon>
        <taxon>Coprinopsis</taxon>
    </lineage>
</organism>
<keyword evidence="1" id="KW-0175">Coiled coil</keyword>
<dbReference type="Gene3D" id="1.20.1170.10">
    <property type="match status" value="1"/>
</dbReference>
<dbReference type="GeneID" id="6006295"/>
<accession>A8N4R3</accession>
<gene>
    <name evidence="3" type="ORF">CC1G_11128</name>
</gene>
<keyword evidence="4" id="KW-1185">Reference proteome</keyword>
<evidence type="ECO:0000313" key="3">
    <source>
        <dbReference type="EMBL" id="EAU91942.2"/>
    </source>
</evidence>
<sequence>MSFPNPPAYTASPESVPGFDKLPENVKAQLTEVHVLTQSPQVDDDAAKKAAEAVKKAQPKLIKAIEELGRGALEIDAAFERVRIQLGDVDSLDFKDKNGNSVQKFQPTWLEYQQRWKDLLWASRQTAIETDAYIQDFLEVILPGIESIKNDKDLEDAKKDLAAFLKRAPTSASGTPDESAGPTIHEKTIEDSKLYTDGFQKLKNDVSAYKEKILAFTESLGDIEKDLNGKIAAEQKIIDDAQAEISSLDTTITALASKLEAISVCTGVGAMIGFIFCPLYSLAILGAGLIYLSITAKELDDVKTHRAELVKTRDAAKSRKGEYEKKLEDLKNIRATLQAQADGDIALIAAKLSCLEKIWIMVHEEATRIHTQLKEVSAREATQKAFLSRIAIIKQNYINFSAALSLYATNTELEQVMNVDEPEE</sequence>
<evidence type="ECO:0000313" key="4">
    <source>
        <dbReference type="Proteomes" id="UP000001861"/>
    </source>
</evidence>
<dbReference type="AlphaFoldDB" id="A8N4R3"/>
<dbReference type="VEuPathDB" id="FungiDB:CC1G_11128"/>
<proteinExistence type="predicted"/>
<comment type="caution">
    <text evidence="3">The sequence shown here is derived from an EMBL/GenBank/DDBJ whole genome shotgun (WGS) entry which is preliminary data.</text>
</comment>
<feature type="coiled-coil region" evidence="1">
    <location>
        <begin position="313"/>
        <end position="340"/>
    </location>
</feature>
<keyword evidence="2" id="KW-0812">Transmembrane</keyword>
<dbReference type="OrthoDB" id="3173702at2759"/>
<dbReference type="RefSeq" id="XP_001829858.2">
    <property type="nucleotide sequence ID" value="XM_001829806.2"/>
</dbReference>
<evidence type="ECO:0000256" key="2">
    <source>
        <dbReference type="SAM" id="Phobius"/>
    </source>
</evidence>
<protein>
    <submittedName>
        <fullName evidence="3">Uncharacterized protein</fullName>
    </submittedName>
</protein>
<dbReference type="HOGENOM" id="CLU_647256_0_0_1"/>
<dbReference type="EMBL" id="AACS02000003">
    <property type="protein sequence ID" value="EAU91942.2"/>
    <property type="molecule type" value="Genomic_DNA"/>
</dbReference>